<keyword evidence="7 9" id="KW-0472">Membrane</keyword>
<evidence type="ECO:0000256" key="7">
    <source>
        <dbReference type="ARBA" id="ARBA00023136"/>
    </source>
</evidence>
<dbReference type="PANTHER" id="PTHR21716:SF53">
    <property type="entry name" value="PERMEASE PERM-RELATED"/>
    <property type="match status" value="1"/>
</dbReference>
<keyword evidence="6 9" id="KW-1133">Transmembrane helix</keyword>
<evidence type="ECO:0000256" key="9">
    <source>
        <dbReference type="SAM" id="Phobius"/>
    </source>
</evidence>
<dbReference type="RefSeq" id="WP_271169631.1">
    <property type="nucleotide sequence ID" value="NZ_BSFI01000021.1"/>
</dbReference>
<gene>
    <name evidence="10" type="ORF">GCM10008179_30530</name>
</gene>
<feature type="transmembrane region" description="Helical" evidence="9">
    <location>
        <begin position="282"/>
        <end position="302"/>
    </location>
</feature>
<dbReference type="Proteomes" id="UP001143372">
    <property type="component" value="Unassembled WGS sequence"/>
</dbReference>
<dbReference type="InterPro" id="IPR002549">
    <property type="entry name" value="AI-2E-like"/>
</dbReference>
<feature type="region of interest" description="Disordered" evidence="8">
    <location>
        <begin position="138"/>
        <end position="167"/>
    </location>
</feature>
<comment type="caution">
    <text evidence="10">The sequence shown here is derived from an EMBL/GenBank/DDBJ whole genome shotgun (WGS) entry which is preliminary data.</text>
</comment>
<accession>A0A9W6MX05</accession>
<feature type="transmembrane region" description="Helical" evidence="9">
    <location>
        <begin position="347"/>
        <end position="372"/>
    </location>
</feature>
<evidence type="ECO:0000256" key="1">
    <source>
        <dbReference type="ARBA" id="ARBA00004651"/>
    </source>
</evidence>
<feature type="transmembrane region" description="Helical" evidence="9">
    <location>
        <begin position="309"/>
        <end position="327"/>
    </location>
</feature>
<comment type="similarity">
    <text evidence="2">Belongs to the autoinducer-2 exporter (AI-2E) (TC 2.A.86) family.</text>
</comment>
<dbReference type="EMBL" id="BSFI01000021">
    <property type="protein sequence ID" value="GLK69415.1"/>
    <property type="molecule type" value="Genomic_DNA"/>
</dbReference>
<comment type="subcellular location">
    <subcellularLocation>
        <location evidence="1">Cell membrane</location>
        <topology evidence="1">Multi-pass membrane protein</topology>
    </subcellularLocation>
</comment>
<evidence type="ECO:0000256" key="5">
    <source>
        <dbReference type="ARBA" id="ARBA00022692"/>
    </source>
</evidence>
<feature type="transmembrane region" description="Helical" evidence="9">
    <location>
        <begin position="17"/>
        <end position="36"/>
    </location>
</feature>
<name>A0A9W6MX05_9HYPH</name>
<evidence type="ECO:0000256" key="6">
    <source>
        <dbReference type="ARBA" id="ARBA00022989"/>
    </source>
</evidence>
<evidence type="ECO:0000313" key="10">
    <source>
        <dbReference type="EMBL" id="GLK69415.1"/>
    </source>
</evidence>
<evidence type="ECO:0000313" key="11">
    <source>
        <dbReference type="Proteomes" id="UP001143372"/>
    </source>
</evidence>
<reference evidence="10" key="1">
    <citation type="journal article" date="2014" name="Int. J. Syst. Evol. Microbiol.">
        <title>Complete genome sequence of Corynebacterium casei LMG S-19264T (=DSM 44701T), isolated from a smear-ripened cheese.</title>
        <authorList>
            <consortium name="US DOE Joint Genome Institute (JGI-PGF)"/>
            <person name="Walter F."/>
            <person name="Albersmeier A."/>
            <person name="Kalinowski J."/>
            <person name="Ruckert C."/>
        </authorList>
    </citation>
    <scope>NUCLEOTIDE SEQUENCE</scope>
    <source>
        <strain evidence="10">VKM B-2347</strain>
    </source>
</reference>
<sequence>MPEPSSAEVRGPDASSAIVRAASAAIVGCVVVAVLYVGSDVLIPLALALLLSFVLAPLVGRARKLGLPRTPSVIIVALFAFAILLGLSAMIAGQVGQLAADLPQYQSTMREKAQSIREATGGSRTLERAGDLLQSLGRELNAPSPQGRTLGDDGKPLADPLKSGQPLPVEIHQPAPTPLQNMQAILQPLVHPLAMAGIVMVFVIFILLQREDLRNRLMSLAGSNDLQRTTAALDDAAKRLSRLLLTQVAVNAAFGVAIAIGLSLIGVPSAPLWGILGAVLRFVPYIGAIIAAICPLILAAAVDPGWTMLIWTAVLFAVVEPLVGHVIEPVVYGRSTGLSPVAVVLAATFWTVLWGPIGLVLSTPLTVCLVVLGRHVEALRFLDTMFGDRPSLTPPELFYQRMLVGDPAEAAEKAEEFLKERSLSTYYEEVALPGLLLATRDATRGALDDRRLATVRAAADELVEDLDEWADEDPMADRIGQTTDMEIVAAVESSDADASAAPLPVAPPPMVRARCVGGRSALDHAAAGVMRQILAKHGVEASLEDEAFLSSASVVELEKGGPRTIVCLALLDPTEAHLRLAVRRARRRAPQATVLVAFWSAEADALASGAARAGADGLARSLSDVVAFCLGRPDRKPTVAAAGPELRRAEG</sequence>
<dbReference type="GO" id="GO:0055085">
    <property type="term" value="P:transmembrane transport"/>
    <property type="evidence" value="ECO:0007669"/>
    <property type="project" value="TreeGrafter"/>
</dbReference>
<evidence type="ECO:0000256" key="2">
    <source>
        <dbReference type="ARBA" id="ARBA00009773"/>
    </source>
</evidence>
<feature type="transmembrane region" description="Helical" evidence="9">
    <location>
        <begin position="72"/>
        <end position="93"/>
    </location>
</feature>
<dbReference type="PANTHER" id="PTHR21716">
    <property type="entry name" value="TRANSMEMBRANE PROTEIN"/>
    <property type="match status" value="1"/>
</dbReference>
<organism evidence="10 11">
    <name type="scientific">Hansschlegelia plantiphila</name>
    <dbReference type="NCBI Taxonomy" id="374655"/>
    <lineage>
        <taxon>Bacteria</taxon>
        <taxon>Pseudomonadati</taxon>
        <taxon>Pseudomonadota</taxon>
        <taxon>Alphaproteobacteria</taxon>
        <taxon>Hyphomicrobiales</taxon>
        <taxon>Methylopilaceae</taxon>
        <taxon>Hansschlegelia</taxon>
    </lineage>
</organism>
<evidence type="ECO:0000256" key="4">
    <source>
        <dbReference type="ARBA" id="ARBA00022475"/>
    </source>
</evidence>
<reference evidence="10" key="2">
    <citation type="submission" date="2023-01" db="EMBL/GenBank/DDBJ databases">
        <authorList>
            <person name="Sun Q."/>
            <person name="Evtushenko L."/>
        </authorList>
    </citation>
    <scope>NUCLEOTIDE SEQUENCE</scope>
    <source>
        <strain evidence="10">VKM B-2347</strain>
    </source>
</reference>
<feature type="transmembrane region" description="Helical" evidence="9">
    <location>
        <begin position="42"/>
        <end position="60"/>
    </location>
</feature>
<proteinExistence type="inferred from homology"/>
<dbReference type="AlphaFoldDB" id="A0A9W6MX05"/>
<keyword evidence="3" id="KW-0813">Transport</keyword>
<dbReference type="Pfam" id="PF01594">
    <property type="entry name" value="AI-2E_transport"/>
    <property type="match status" value="1"/>
</dbReference>
<evidence type="ECO:0000256" key="3">
    <source>
        <dbReference type="ARBA" id="ARBA00022448"/>
    </source>
</evidence>
<keyword evidence="5 9" id="KW-0812">Transmembrane</keyword>
<keyword evidence="11" id="KW-1185">Reference proteome</keyword>
<dbReference type="GO" id="GO:0005886">
    <property type="term" value="C:plasma membrane"/>
    <property type="evidence" value="ECO:0007669"/>
    <property type="project" value="UniProtKB-SubCell"/>
</dbReference>
<protein>
    <submittedName>
        <fullName evidence="10">ABC transporter permease</fullName>
    </submittedName>
</protein>
<keyword evidence="4" id="KW-1003">Cell membrane</keyword>
<evidence type="ECO:0000256" key="8">
    <source>
        <dbReference type="SAM" id="MobiDB-lite"/>
    </source>
</evidence>
<feature type="transmembrane region" description="Helical" evidence="9">
    <location>
        <begin position="248"/>
        <end position="270"/>
    </location>
</feature>
<feature type="transmembrane region" description="Helical" evidence="9">
    <location>
        <begin position="189"/>
        <end position="208"/>
    </location>
</feature>